<dbReference type="AlphaFoldDB" id="A0AAD9Q6C0"/>
<feature type="transmembrane region" description="Helical" evidence="12">
    <location>
        <begin position="165"/>
        <end position="185"/>
    </location>
</feature>
<feature type="compositionally biased region" description="Low complexity" evidence="11">
    <location>
        <begin position="27"/>
        <end position="39"/>
    </location>
</feature>
<reference evidence="13" key="1">
    <citation type="journal article" date="2023" name="G3 (Bethesda)">
        <title>Whole genome assembly and annotation of the endangered Caribbean coral Acropora cervicornis.</title>
        <authorList>
            <person name="Selwyn J.D."/>
            <person name="Vollmer S.V."/>
        </authorList>
    </citation>
    <scope>NUCLEOTIDE SEQUENCE</scope>
    <source>
        <strain evidence="13">K2</strain>
    </source>
</reference>
<dbReference type="EMBL" id="JARQWQ010000062">
    <property type="protein sequence ID" value="KAK2555524.1"/>
    <property type="molecule type" value="Genomic_DNA"/>
</dbReference>
<keyword evidence="6" id="KW-0862">Zinc</keyword>
<feature type="transmembrane region" description="Helical" evidence="12">
    <location>
        <begin position="91"/>
        <end position="110"/>
    </location>
</feature>
<comment type="subcellular location">
    <subcellularLocation>
        <location evidence="2">Cytoplasmic vesicle</location>
        <location evidence="2">Secretory vesicle</location>
        <location evidence="2">Synaptic vesicle membrane</location>
        <topology evidence="2">Multi-pass membrane protein</topology>
    </subcellularLocation>
    <subcellularLocation>
        <location evidence="1">Early endosome membrane</location>
    </subcellularLocation>
</comment>
<feature type="region of interest" description="Disordered" evidence="11">
    <location>
        <begin position="1"/>
        <end position="46"/>
    </location>
</feature>
<dbReference type="GO" id="GO:0030672">
    <property type="term" value="C:synaptic vesicle membrane"/>
    <property type="evidence" value="ECO:0007669"/>
    <property type="project" value="UniProtKB-SubCell"/>
</dbReference>
<evidence type="ECO:0000313" key="14">
    <source>
        <dbReference type="Proteomes" id="UP001249851"/>
    </source>
</evidence>
<evidence type="ECO:0000256" key="2">
    <source>
        <dbReference type="ARBA" id="ARBA00004644"/>
    </source>
</evidence>
<evidence type="ECO:0000256" key="3">
    <source>
        <dbReference type="ARBA" id="ARBA00008731"/>
    </source>
</evidence>
<evidence type="ECO:0000256" key="10">
    <source>
        <dbReference type="ARBA" id="ARBA00023329"/>
    </source>
</evidence>
<keyword evidence="8" id="KW-0770">Synapse</keyword>
<keyword evidence="7 12" id="KW-1133">Transmembrane helix</keyword>
<feature type="region of interest" description="Disordered" evidence="11">
    <location>
        <begin position="260"/>
        <end position="279"/>
    </location>
</feature>
<dbReference type="InterPro" id="IPR026765">
    <property type="entry name" value="Tmem163"/>
</dbReference>
<dbReference type="GO" id="GO:0031901">
    <property type="term" value="C:early endosome membrane"/>
    <property type="evidence" value="ECO:0007669"/>
    <property type="project" value="UniProtKB-SubCell"/>
</dbReference>
<dbReference type="SUPFAM" id="SSF161111">
    <property type="entry name" value="Cation efflux protein transmembrane domain-like"/>
    <property type="match status" value="1"/>
</dbReference>
<evidence type="ECO:0000256" key="1">
    <source>
        <dbReference type="ARBA" id="ARBA00004146"/>
    </source>
</evidence>
<dbReference type="InterPro" id="IPR027469">
    <property type="entry name" value="Cation_efflux_TMD_sf"/>
</dbReference>
<evidence type="ECO:0000256" key="4">
    <source>
        <dbReference type="ARBA" id="ARBA00022692"/>
    </source>
</evidence>
<evidence type="ECO:0000256" key="11">
    <source>
        <dbReference type="SAM" id="MobiDB-lite"/>
    </source>
</evidence>
<keyword evidence="4 12" id="KW-0812">Transmembrane</keyword>
<gene>
    <name evidence="13" type="ORF">P5673_022865</name>
</gene>
<dbReference type="PANTHER" id="PTHR31937">
    <property type="entry name" value="TRANSMEMBRANE PROTEIN 163"/>
    <property type="match status" value="1"/>
</dbReference>
<dbReference type="PANTHER" id="PTHR31937:SF2">
    <property type="entry name" value="TRANSMEMBRANE PROTEIN 163"/>
    <property type="match status" value="1"/>
</dbReference>
<accession>A0AAD9Q6C0</accession>
<keyword evidence="14" id="KW-1185">Reference proteome</keyword>
<evidence type="ECO:0000256" key="8">
    <source>
        <dbReference type="ARBA" id="ARBA00023018"/>
    </source>
</evidence>
<keyword evidence="5" id="KW-0967">Endosome</keyword>
<evidence type="ECO:0000256" key="6">
    <source>
        <dbReference type="ARBA" id="ARBA00022833"/>
    </source>
</evidence>
<evidence type="ECO:0000256" key="7">
    <source>
        <dbReference type="ARBA" id="ARBA00022989"/>
    </source>
</evidence>
<name>A0AAD9Q6C0_ACRCE</name>
<feature type="transmembrane region" description="Helical" evidence="12">
    <location>
        <begin position="59"/>
        <end position="85"/>
    </location>
</feature>
<comment type="similarity">
    <text evidence="3">Belongs to the TMEM163 family.</text>
</comment>
<feature type="transmembrane region" description="Helical" evidence="12">
    <location>
        <begin position="223"/>
        <end position="247"/>
    </location>
</feature>
<evidence type="ECO:0000256" key="5">
    <source>
        <dbReference type="ARBA" id="ARBA00022753"/>
    </source>
</evidence>
<organism evidence="13 14">
    <name type="scientific">Acropora cervicornis</name>
    <name type="common">Staghorn coral</name>
    <dbReference type="NCBI Taxonomy" id="6130"/>
    <lineage>
        <taxon>Eukaryota</taxon>
        <taxon>Metazoa</taxon>
        <taxon>Cnidaria</taxon>
        <taxon>Anthozoa</taxon>
        <taxon>Hexacorallia</taxon>
        <taxon>Scleractinia</taxon>
        <taxon>Astrocoeniina</taxon>
        <taxon>Acroporidae</taxon>
        <taxon>Acropora</taxon>
    </lineage>
</organism>
<comment type="caution">
    <text evidence="13">The sequence shown here is derived from an EMBL/GenBank/DDBJ whole genome shotgun (WGS) entry which is preliminary data.</text>
</comment>
<sequence length="279" mass="30149">MDRFKEVGTEVSSEKSILAGDQPFNENDALLASNNGSSASDEKSKEGGLPYEELEKWRILTIVVCIVSIVFTLILASIGFAVSHLSDSSSAFAVAFDAVLASSSSGSVIWRFYHGLNGDRKVEREWKACYIIACCFILSGILLAVRAALSIALNEKPRKPDELMIMSAVSFSGYFVLFLMKLFLAKKLQSSALVADSIDALSGAGMSVGALLSAIALEESEKAWLLDPCTALVIAVVTFTYGCEILTRVSRETKQIKEIQRAGPELQNAGDAQKESKEN</sequence>
<protein>
    <submittedName>
        <fullName evidence="13">Transmembrane protein 163</fullName>
    </submittedName>
</protein>
<proteinExistence type="inferred from homology"/>
<reference evidence="13" key="2">
    <citation type="journal article" date="2023" name="Science">
        <title>Genomic signatures of disease resistance in endangered staghorn corals.</title>
        <authorList>
            <person name="Vollmer S.V."/>
            <person name="Selwyn J.D."/>
            <person name="Despard B.A."/>
            <person name="Roesel C.L."/>
        </authorList>
    </citation>
    <scope>NUCLEOTIDE SEQUENCE</scope>
    <source>
        <strain evidence="13">K2</strain>
    </source>
</reference>
<feature type="transmembrane region" description="Helical" evidence="12">
    <location>
        <begin position="197"/>
        <end position="217"/>
    </location>
</feature>
<evidence type="ECO:0000256" key="9">
    <source>
        <dbReference type="ARBA" id="ARBA00023136"/>
    </source>
</evidence>
<feature type="transmembrane region" description="Helical" evidence="12">
    <location>
        <begin position="130"/>
        <end position="153"/>
    </location>
</feature>
<evidence type="ECO:0000256" key="12">
    <source>
        <dbReference type="SAM" id="Phobius"/>
    </source>
</evidence>
<dbReference type="Proteomes" id="UP001249851">
    <property type="component" value="Unassembled WGS sequence"/>
</dbReference>
<keyword evidence="10" id="KW-0968">Cytoplasmic vesicle</keyword>
<dbReference type="Gene3D" id="1.20.1510.10">
    <property type="entry name" value="Cation efflux protein transmembrane domain"/>
    <property type="match status" value="1"/>
</dbReference>
<keyword evidence="9 12" id="KW-0472">Membrane</keyword>
<evidence type="ECO:0000313" key="13">
    <source>
        <dbReference type="EMBL" id="KAK2555524.1"/>
    </source>
</evidence>